<gene>
    <name evidence="3" type="ORF">F2P47_03105</name>
</gene>
<dbReference type="SMART" id="SM01152">
    <property type="entry name" value="DUF167"/>
    <property type="match status" value="1"/>
</dbReference>
<comment type="similarity">
    <text evidence="1 2">Belongs to the UPF0235 family.</text>
</comment>
<dbReference type="Pfam" id="PF02594">
    <property type="entry name" value="DUF167"/>
    <property type="match status" value="1"/>
</dbReference>
<dbReference type="Gene3D" id="3.30.1200.10">
    <property type="entry name" value="YggU-like"/>
    <property type="match status" value="1"/>
</dbReference>
<evidence type="ECO:0000256" key="2">
    <source>
        <dbReference type="HAMAP-Rule" id="MF_00634"/>
    </source>
</evidence>
<dbReference type="InterPro" id="IPR003746">
    <property type="entry name" value="DUF167"/>
</dbReference>
<evidence type="ECO:0000313" key="3">
    <source>
        <dbReference type="EMBL" id="KAB7742269.1"/>
    </source>
</evidence>
<dbReference type="AlphaFoldDB" id="A0A6N6VMJ0"/>
<protein>
    <recommendedName>
        <fullName evidence="2">UPF0235 protein F2P47_03105</fullName>
    </recommendedName>
</protein>
<dbReference type="SUPFAM" id="SSF69786">
    <property type="entry name" value="YggU-like"/>
    <property type="match status" value="1"/>
</dbReference>
<keyword evidence="4" id="KW-1185">Reference proteome</keyword>
<dbReference type="Proteomes" id="UP000468901">
    <property type="component" value="Unassembled WGS sequence"/>
</dbReference>
<sequence length="106" mass="11252">MSSLPLRKLPDGVAVTIRVTPKGGADRIDGLGADAEGRSFLKLRVKDVPEKGKANAAVIKLLAKAWGFPPSAVEIAAGDTGRVKTVVLRGEGRYERLEAWFGALPE</sequence>
<evidence type="ECO:0000313" key="4">
    <source>
        <dbReference type="Proteomes" id="UP000468901"/>
    </source>
</evidence>
<dbReference type="EMBL" id="WESC01000002">
    <property type="protein sequence ID" value="KAB7742269.1"/>
    <property type="molecule type" value="Genomic_DNA"/>
</dbReference>
<dbReference type="RefSeq" id="WP_152214691.1">
    <property type="nucleotide sequence ID" value="NZ_JBAQYD010000268.1"/>
</dbReference>
<reference evidence="3 4" key="1">
    <citation type="submission" date="2019-09" db="EMBL/GenBank/DDBJ databases">
        <title>Parvibaculum sedimenti sp. nov., isolated from sediment.</title>
        <authorList>
            <person name="Wang Y."/>
        </authorList>
    </citation>
    <scope>NUCLEOTIDE SEQUENCE [LARGE SCALE GENOMIC DNA]</scope>
    <source>
        <strain evidence="3 4">HXT-9</strain>
    </source>
</reference>
<dbReference type="HAMAP" id="MF_00634">
    <property type="entry name" value="UPF0235"/>
    <property type="match status" value="1"/>
</dbReference>
<dbReference type="InterPro" id="IPR036591">
    <property type="entry name" value="YggU-like_sf"/>
</dbReference>
<organism evidence="3 4">
    <name type="scientific">Parvibaculum sedimenti</name>
    <dbReference type="NCBI Taxonomy" id="2608632"/>
    <lineage>
        <taxon>Bacteria</taxon>
        <taxon>Pseudomonadati</taxon>
        <taxon>Pseudomonadota</taxon>
        <taxon>Alphaproteobacteria</taxon>
        <taxon>Hyphomicrobiales</taxon>
        <taxon>Parvibaculaceae</taxon>
        <taxon>Parvibaculum</taxon>
    </lineage>
</organism>
<accession>A0A6N6VMJ0</accession>
<evidence type="ECO:0000256" key="1">
    <source>
        <dbReference type="ARBA" id="ARBA00010364"/>
    </source>
</evidence>
<comment type="caution">
    <text evidence="3">The sequence shown here is derived from an EMBL/GenBank/DDBJ whole genome shotgun (WGS) entry which is preliminary data.</text>
</comment>
<name>A0A6N6VMJ0_9HYPH</name>
<dbReference type="NCBIfam" id="TIGR00251">
    <property type="entry name" value="DUF167 family protein"/>
    <property type="match status" value="1"/>
</dbReference>
<proteinExistence type="inferred from homology"/>